<feature type="compositionally biased region" description="Acidic residues" evidence="1">
    <location>
        <begin position="35"/>
        <end position="55"/>
    </location>
</feature>
<evidence type="ECO:0000313" key="2">
    <source>
        <dbReference type="EMBL" id="OJA20639.1"/>
    </source>
</evidence>
<keyword evidence="3" id="KW-1185">Reference proteome</keyword>
<name>A0A1J8QJ19_9AGAM</name>
<organism evidence="2 3">
    <name type="scientific">Rhizopogon vesiculosus</name>
    <dbReference type="NCBI Taxonomy" id="180088"/>
    <lineage>
        <taxon>Eukaryota</taxon>
        <taxon>Fungi</taxon>
        <taxon>Dikarya</taxon>
        <taxon>Basidiomycota</taxon>
        <taxon>Agaricomycotina</taxon>
        <taxon>Agaricomycetes</taxon>
        <taxon>Agaricomycetidae</taxon>
        <taxon>Boletales</taxon>
        <taxon>Suillineae</taxon>
        <taxon>Rhizopogonaceae</taxon>
        <taxon>Rhizopogon</taxon>
    </lineage>
</organism>
<dbReference type="EMBL" id="LVVM01000472">
    <property type="protein sequence ID" value="OJA20639.1"/>
    <property type="molecule type" value="Genomic_DNA"/>
</dbReference>
<feature type="compositionally biased region" description="Acidic residues" evidence="1">
    <location>
        <begin position="90"/>
        <end position="102"/>
    </location>
</feature>
<feature type="region of interest" description="Disordered" evidence="1">
    <location>
        <begin position="33"/>
        <end position="110"/>
    </location>
</feature>
<evidence type="ECO:0000313" key="3">
    <source>
        <dbReference type="Proteomes" id="UP000183567"/>
    </source>
</evidence>
<dbReference type="AlphaFoldDB" id="A0A1J8QJ19"/>
<comment type="caution">
    <text evidence="2">The sequence shown here is derived from an EMBL/GenBank/DDBJ whole genome shotgun (WGS) entry which is preliminary data.</text>
</comment>
<gene>
    <name evidence="2" type="ORF">AZE42_14085</name>
</gene>
<protein>
    <submittedName>
        <fullName evidence="2">Uncharacterized protein</fullName>
    </submittedName>
</protein>
<dbReference type="Proteomes" id="UP000183567">
    <property type="component" value="Unassembled WGS sequence"/>
</dbReference>
<evidence type="ECO:0000256" key="1">
    <source>
        <dbReference type="SAM" id="MobiDB-lite"/>
    </source>
</evidence>
<proteinExistence type="predicted"/>
<sequence length="110" mass="12356">SCTVKTVWTGARRREPLSSLVSRIIGIFHVNVHDADEDEDNDSEKDTEEGNEVDEHEVPAATPFEAYVDDEVANEMDGYTYSGPDRVVHEDDENAFGPEDGEDVVHEFEE</sequence>
<feature type="non-terminal residue" evidence="2">
    <location>
        <position position="1"/>
    </location>
</feature>
<reference evidence="2 3" key="1">
    <citation type="submission" date="2016-03" db="EMBL/GenBank/DDBJ databases">
        <title>Comparative genomics of the ectomycorrhizal sister species Rhizopogon vinicolor and Rhizopogon vesiculosus (Basidiomycota: Boletales) reveals a divergence of the mating type B locus.</title>
        <authorList>
            <person name="Mujic A.B."/>
            <person name="Kuo A."/>
            <person name="Tritt A."/>
            <person name="Lipzen A."/>
            <person name="Chen C."/>
            <person name="Johnson J."/>
            <person name="Sharma A."/>
            <person name="Barry K."/>
            <person name="Grigoriev I.V."/>
            <person name="Spatafora J.W."/>
        </authorList>
    </citation>
    <scope>NUCLEOTIDE SEQUENCE [LARGE SCALE GENOMIC DNA]</scope>
    <source>
        <strain evidence="2 3">AM-OR11-056</strain>
    </source>
</reference>
<dbReference type="OrthoDB" id="2693142at2759"/>
<accession>A0A1J8QJ19</accession>